<evidence type="ECO:0000313" key="4">
    <source>
        <dbReference type="Proteomes" id="UP000242427"/>
    </source>
</evidence>
<dbReference type="GO" id="GO:0003677">
    <property type="term" value="F:DNA binding"/>
    <property type="evidence" value="ECO:0007669"/>
    <property type="project" value="InterPro"/>
</dbReference>
<gene>
    <name evidence="3" type="primary">ligB</name>
    <name evidence="3" type="ORF">B7P34_34165</name>
</gene>
<name>A0A9X7JIE7_9ACTN</name>
<proteinExistence type="predicted"/>
<dbReference type="GO" id="GO:0003910">
    <property type="term" value="F:DNA ligase (ATP) activity"/>
    <property type="evidence" value="ECO:0007669"/>
    <property type="project" value="UniProtKB-EC"/>
</dbReference>
<dbReference type="AlphaFoldDB" id="A0A9X7JIE7"/>
<comment type="caution">
    <text evidence="3">The sequence shown here is derived from an EMBL/GenBank/DDBJ whole genome shotgun (WGS) entry which is preliminary data.</text>
</comment>
<reference evidence="3 4" key="1">
    <citation type="submission" date="2018-03" db="EMBL/GenBank/DDBJ databases">
        <title>Chitinolytic properties of Streptosporangium nondiastaticum TBG75A20.</title>
        <authorList>
            <person name="Gayathri V."/>
            <person name="Shiburaj S."/>
        </authorList>
    </citation>
    <scope>NUCLEOTIDE SEQUENCE [LARGE SCALE GENOMIC DNA]</scope>
    <source>
        <strain evidence="3 4">TBG75A20</strain>
    </source>
</reference>
<dbReference type="InterPro" id="IPR012308">
    <property type="entry name" value="DNA_ligase_ATP-dep_N"/>
</dbReference>
<dbReference type="GO" id="GO:0006281">
    <property type="term" value="P:DNA repair"/>
    <property type="evidence" value="ECO:0007669"/>
    <property type="project" value="InterPro"/>
</dbReference>
<dbReference type="SUPFAM" id="SSF117018">
    <property type="entry name" value="ATP-dependent DNA ligase DNA-binding domain"/>
    <property type="match status" value="1"/>
</dbReference>
<evidence type="ECO:0000259" key="2">
    <source>
        <dbReference type="Pfam" id="PF04675"/>
    </source>
</evidence>
<protein>
    <submittedName>
        <fullName evidence="3">ATP-dependent DNA ligase</fullName>
        <ecNumber evidence="3">6.5.1.1</ecNumber>
    </submittedName>
</protein>
<feature type="domain" description="DNA ligase ATP-dependent N-terminal" evidence="2">
    <location>
        <begin position="68"/>
        <end position="128"/>
    </location>
</feature>
<dbReference type="Gene3D" id="1.10.3260.10">
    <property type="entry name" value="DNA ligase, ATP-dependent, N-terminal domain"/>
    <property type="match status" value="1"/>
</dbReference>
<dbReference type="GO" id="GO:0006310">
    <property type="term" value="P:DNA recombination"/>
    <property type="evidence" value="ECO:0007669"/>
    <property type="project" value="InterPro"/>
</dbReference>
<dbReference type="EC" id="6.5.1.1" evidence="3"/>
<dbReference type="Pfam" id="PF04675">
    <property type="entry name" value="DNA_ligase_A_N"/>
    <property type="match status" value="1"/>
</dbReference>
<dbReference type="Proteomes" id="UP000242427">
    <property type="component" value="Unassembled WGS sequence"/>
</dbReference>
<organism evidence="3 4">
    <name type="scientific">Streptosporangium nondiastaticum</name>
    <dbReference type="NCBI Taxonomy" id="35764"/>
    <lineage>
        <taxon>Bacteria</taxon>
        <taxon>Bacillati</taxon>
        <taxon>Actinomycetota</taxon>
        <taxon>Actinomycetes</taxon>
        <taxon>Streptosporangiales</taxon>
        <taxon>Streptosporangiaceae</taxon>
        <taxon>Streptosporangium</taxon>
    </lineage>
</organism>
<dbReference type="EMBL" id="PXWG01000212">
    <property type="protein sequence ID" value="PSJ24303.1"/>
    <property type="molecule type" value="Genomic_DNA"/>
</dbReference>
<dbReference type="InterPro" id="IPR036599">
    <property type="entry name" value="DNA_ligase_N_sf"/>
</dbReference>
<evidence type="ECO:0000313" key="3">
    <source>
        <dbReference type="EMBL" id="PSJ24303.1"/>
    </source>
</evidence>
<keyword evidence="4" id="KW-1185">Reference proteome</keyword>
<feature type="non-terminal residue" evidence="3">
    <location>
        <position position="130"/>
    </location>
</feature>
<sequence length="130" mass="13410">MLLADVARVSAEVAATSARSEKTALLAGLFRGADPQEAPVALTYLSGRLPQGRVGVGWSVLRDAPPPAAVPVLTVAEVDRAVDALAAVAGKGAQAERRRLVDALMAAATAEEQRFLRGLLGGELRQGALD</sequence>
<keyword evidence="1 3" id="KW-0436">Ligase</keyword>
<accession>A0A9X7JIE7</accession>
<evidence type="ECO:0000256" key="1">
    <source>
        <dbReference type="ARBA" id="ARBA00022598"/>
    </source>
</evidence>